<dbReference type="RefSeq" id="WP_139938282.1">
    <property type="nucleotide sequence ID" value="NZ_JBHSYP010000022.1"/>
</dbReference>
<feature type="transmembrane region" description="Helical" evidence="1">
    <location>
        <begin position="129"/>
        <end position="156"/>
    </location>
</feature>
<keyword evidence="1" id="KW-1133">Transmembrane helix</keyword>
<keyword evidence="3" id="KW-1185">Reference proteome</keyword>
<organism evidence="2 3">
    <name type="scientific">Emcibacter nanhaiensis</name>
    <dbReference type="NCBI Taxonomy" id="1505037"/>
    <lineage>
        <taxon>Bacteria</taxon>
        <taxon>Pseudomonadati</taxon>
        <taxon>Pseudomonadota</taxon>
        <taxon>Alphaproteobacteria</taxon>
        <taxon>Emcibacterales</taxon>
        <taxon>Emcibacteraceae</taxon>
        <taxon>Emcibacter</taxon>
    </lineage>
</organism>
<proteinExistence type="predicted"/>
<gene>
    <name evidence="2" type="ORF">FIV46_02835</name>
</gene>
<feature type="transmembrane region" description="Helical" evidence="1">
    <location>
        <begin position="21"/>
        <end position="45"/>
    </location>
</feature>
<comment type="caution">
    <text evidence="2">The sequence shown here is derived from an EMBL/GenBank/DDBJ whole genome shotgun (WGS) entry which is preliminary data.</text>
</comment>
<reference evidence="3" key="1">
    <citation type="submission" date="2019-06" db="EMBL/GenBank/DDBJ databases">
        <title>The complete genome of Emcibacter congregatus ZYLT.</title>
        <authorList>
            <person name="Zhao Z."/>
        </authorList>
    </citation>
    <scope>NUCLEOTIDE SEQUENCE [LARGE SCALE GENOMIC DNA]</scope>
    <source>
        <strain evidence="3">MCCC 1A06723</strain>
    </source>
</reference>
<evidence type="ECO:0000256" key="1">
    <source>
        <dbReference type="SAM" id="Phobius"/>
    </source>
</evidence>
<protein>
    <submittedName>
        <fullName evidence="2">Uncharacterized protein</fullName>
    </submittedName>
</protein>
<keyword evidence="1" id="KW-0812">Transmembrane</keyword>
<keyword evidence="1" id="KW-0472">Membrane</keyword>
<dbReference type="EMBL" id="VFIY01000004">
    <property type="protein sequence ID" value="TPD63032.1"/>
    <property type="molecule type" value="Genomic_DNA"/>
</dbReference>
<evidence type="ECO:0000313" key="2">
    <source>
        <dbReference type="EMBL" id="TPD63032.1"/>
    </source>
</evidence>
<dbReference type="Proteomes" id="UP000319148">
    <property type="component" value="Unassembled WGS sequence"/>
</dbReference>
<evidence type="ECO:0000313" key="3">
    <source>
        <dbReference type="Proteomes" id="UP000319148"/>
    </source>
</evidence>
<accession>A0A501PSK9</accession>
<dbReference type="AlphaFoldDB" id="A0A501PSK9"/>
<name>A0A501PSK9_9PROT</name>
<feature type="transmembrane region" description="Helical" evidence="1">
    <location>
        <begin position="51"/>
        <end position="70"/>
    </location>
</feature>
<sequence length="176" mass="20953">MQLEFENQEQVFSWRVARRNARFGAIVSAIVITLFLLVEAFFNFLGGSVEWWMASLPLSLAALSYGAVLIEQPCSWWWKYRWSTDRRRKWFTFIMILLVVYAPLLSPSLRDHLFEPYYEKPFILTVVFLSYSWIVGFLAMPIGAFLSWFLLSLLAMMKKHVRLAHRIHSYFWRDKP</sequence>
<feature type="transmembrane region" description="Helical" evidence="1">
    <location>
        <begin position="90"/>
        <end position="109"/>
    </location>
</feature>